<dbReference type="InterPro" id="IPR052808">
    <property type="entry name" value="GPCR_Mth-like"/>
</dbReference>
<feature type="non-terminal residue" evidence="5">
    <location>
        <position position="136"/>
    </location>
</feature>
<feature type="domain" description="Methuselah N-terminal" evidence="4">
    <location>
        <begin position="14"/>
        <end position="120"/>
    </location>
</feature>
<dbReference type="AlphaFoldDB" id="A0AAV2SSE0"/>
<evidence type="ECO:0000259" key="4">
    <source>
        <dbReference type="Pfam" id="PF06652"/>
    </source>
</evidence>
<comment type="similarity">
    <text evidence="1">Belongs to the G-protein coupled receptor 2 family. Mth subfamily.</text>
</comment>
<sequence>GEVGVFCTNVKHEVCDGLLCVRKCCPKGEHISKNYKETVECVISDTIRWTPTVYLKGREDVDLDPTQLQVVYGLPLRCSFDLHVIEDSFRLLQNGRMLAQYHNWAETDERYCLDNIEGYEKDHGIYCYDPEEKPEI</sequence>
<dbReference type="Pfam" id="PF06652">
    <property type="entry name" value="Methuselah_N"/>
    <property type="match status" value="1"/>
</dbReference>
<dbReference type="GO" id="GO:0004930">
    <property type="term" value="F:G protein-coupled receptor activity"/>
    <property type="evidence" value="ECO:0007669"/>
    <property type="project" value="UniProtKB-KW"/>
</dbReference>
<evidence type="ECO:0000313" key="5">
    <source>
        <dbReference type="EMBL" id="CAL4230380.1"/>
    </source>
</evidence>
<proteinExistence type="inferred from homology"/>
<dbReference type="SUPFAM" id="SSF63877">
    <property type="entry name" value="Methuselah ectodomain"/>
    <property type="match status" value="1"/>
</dbReference>
<keyword evidence="6" id="KW-1185">Reference proteome</keyword>
<feature type="non-terminal residue" evidence="5">
    <location>
        <position position="1"/>
    </location>
</feature>
<comment type="caution">
    <text evidence="5">The sequence shown here is derived from an EMBL/GenBank/DDBJ whole genome shotgun (WGS) entry which is preliminary data.</text>
</comment>
<dbReference type="PANTHER" id="PTHR46953">
    <property type="entry name" value="G-PROTEIN COUPLED RECEPTOR MTH-LIKE 1-RELATED"/>
    <property type="match status" value="1"/>
</dbReference>
<evidence type="ECO:0000313" key="6">
    <source>
        <dbReference type="Proteomes" id="UP001497623"/>
    </source>
</evidence>
<evidence type="ECO:0000256" key="3">
    <source>
        <dbReference type="ARBA" id="ARBA00023040"/>
    </source>
</evidence>
<keyword evidence="3" id="KW-0807">Transducer</keyword>
<reference evidence="5 6" key="1">
    <citation type="submission" date="2024-05" db="EMBL/GenBank/DDBJ databases">
        <authorList>
            <person name="Wallberg A."/>
        </authorList>
    </citation>
    <scope>NUCLEOTIDE SEQUENCE [LARGE SCALE GENOMIC DNA]</scope>
</reference>
<dbReference type="InterPro" id="IPR023311">
    <property type="entry name" value="Methusela_ecto_dom_2"/>
</dbReference>
<dbReference type="PANTHER" id="PTHR46953:SF1">
    <property type="entry name" value="G-PROTEIN COUPLED RECEPTOR MTH-LIKE 1-RELATED"/>
    <property type="match status" value="1"/>
</dbReference>
<keyword evidence="3" id="KW-0297">G-protein coupled receptor</keyword>
<name>A0AAV2SSE0_MEGNR</name>
<dbReference type="Gene3D" id="2.170.180.11">
    <property type="entry name" value="Methuselah ectodomain, domain 2"/>
    <property type="match status" value="1"/>
</dbReference>
<evidence type="ECO:0000256" key="1">
    <source>
        <dbReference type="ARBA" id="ARBA00008979"/>
    </source>
</evidence>
<keyword evidence="2" id="KW-0732">Signal</keyword>
<keyword evidence="3" id="KW-0675">Receptor</keyword>
<dbReference type="EMBL" id="CAXKWB010108114">
    <property type="protein sequence ID" value="CAL4230380.1"/>
    <property type="molecule type" value="Genomic_DNA"/>
</dbReference>
<dbReference type="InterPro" id="IPR036272">
    <property type="entry name" value="Methuselah_N_sf"/>
</dbReference>
<protein>
    <recommendedName>
        <fullName evidence="4">Methuselah N-terminal domain-containing protein</fullName>
    </recommendedName>
</protein>
<dbReference type="InterPro" id="IPR010596">
    <property type="entry name" value="Methuselah_N_dom"/>
</dbReference>
<evidence type="ECO:0000256" key="2">
    <source>
        <dbReference type="ARBA" id="ARBA00022729"/>
    </source>
</evidence>
<dbReference type="Proteomes" id="UP001497623">
    <property type="component" value="Unassembled WGS sequence"/>
</dbReference>
<gene>
    <name evidence="5" type="ORF">MNOR_LOCUS39746</name>
</gene>
<organism evidence="5 6">
    <name type="scientific">Meganyctiphanes norvegica</name>
    <name type="common">Northern krill</name>
    <name type="synonym">Thysanopoda norvegica</name>
    <dbReference type="NCBI Taxonomy" id="48144"/>
    <lineage>
        <taxon>Eukaryota</taxon>
        <taxon>Metazoa</taxon>
        <taxon>Ecdysozoa</taxon>
        <taxon>Arthropoda</taxon>
        <taxon>Crustacea</taxon>
        <taxon>Multicrustacea</taxon>
        <taxon>Malacostraca</taxon>
        <taxon>Eumalacostraca</taxon>
        <taxon>Eucarida</taxon>
        <taxon>Euphausiacea</taxon>
        <taxon>Euphausiidae</taxon>
        <taxon>Meganyctiphanes</taxon>
    </lineage>
</organism>
<accession>A0AAV2SSE0</accession>